<keyword evidence="3" id="KW-0862">Zinc</keyword>
<feature type="domain" description="SWIM-type" evidence="6">
    <location>
        <begin position="495"/>
        <end position="537"/>
    </location>
</feature>
<dbReference type="PANTHER" id="PTHR31569:SF4">
    <property type="entry name" value="SWIM-TYPE DOMAIN-CONTAINING PROTEIN"/>
    <property type="match status" value="1"/>
</dbReference>
<keyword evidence="1" id="KW-0479">Metal-binding</keyword>
<evidence type="ECO:0000256" key="5">
    <source>
        <dbReference type="SAM" id="MobiDB-lite"/>
    </source>
</evidence>
<dbReference type="PANTHER" id="PTHR31569">
    <property type="entry name" value="SWIM-TYPE DOMAIN-CONTAINING PROTEIN"/>
    <property type="match status" value="1"/>
</dbReference>
<dbReference type="InterPro" id="IPR052579">
    <property type="entry name" value="Zinc_finger_SWIM"/>
</dbReference>
<evidence type="ECO:0000256" key="2">
    <source>
        <dbReference type="ARBA" id="ARBA00022771"/>
    </source>
</evidence>
<evidence type="ECO:0000256" key="4">
    <source>
        <dbReference type="PROSITE-ProRule" id="PRU00325"/>
    </source>
</evidence>
<dbReference type="PROSITE" id="PS50966">
    <property type="entry name" value="ZF_SWIM"/>
    <property type="match status" value="1"/>
</dbReference>
<dbReference type="InterPro" id="IPR038765">
    <property type="entry name" value="Papain-like_cys_pep_sf"/>
</dbReference>
<evidence type="ECO:0000256" key="1">
    <source>
        <dbReference type="ARBA" id="ARBA00022723"/>
    </source>
</evidence>
<evidence type="ECO:0000313" key="8">
    <source>
        <dbReference type="Proteomes" id="UP001497497"/>
    </source>
</evidence>
<dbReference type="SUPFAM" id="SSF57903">
    <property type="entry name" value="FYVE/PHD zinc finger"/>
    <property type="match status" value="1"/>
</dbReference>
<dbReference type="InterPro" id="IPR013083">
    <property type="entry name" value="Znf_RING/FYVE/PHD"/>
</dbReference>
<feature type="region of interest" description="Disordered" evidence="5">
    <location>
        <begin position="646"/>
        <end position="686"/>
    </location>
</feature>
<dbReference type="EMBL" id="CAXITT010000664">
    <property type="protein sequence ID" value="CAL1544982.1"/>
    <property type="molecule type" value="Genomic_DNA"/>
</dbReference>
<sequence>MDIGKEYSSWDTFQNALEQYSKENKVVYIVGTCKPVETANRNDSLQYKFPPKFKYCFARMLCKHYGNYSSRSVGHRPHQRTCKTGCTSSILVSVNKKRTALVIKEANLQHTHEVSEIIFSKYPQNRRLQGEERRMASVLLRAGVPLSRVQEFISNSCSKAPTIKDLKNIKTSMKGSLPEKEGHEFEFLTDLDLLMAEDMESVVEIINFDLVPGAVYFQTSDMFERIKTLQGGQLQIVTLHINDGKMSLVSVVGVDKDLNSQTLAFCIIIVGAEAAFQYFVEAFVKNNQSFCDTVTGVVLDWCKDSADFLQQLIPQAAIAWSRSYILESFTEELKCSKDIQKMLTLYKELMNASSEKVYEDRLKDVLESKSATESKEFLKKWDSCKEFWVQYVISSSEGLQHQQSAVEMDYINSLRAFVQPSMGLSELIKALLKLDRNEEPDPEEEKKEQLCSDPDPSCDLYRHLCFPQASLAIINQIVIALGSMYNIKIQTDMIFINRVDNEEEFILDNSGSKCTCPYFMETDLPCQHIFAWLKFSNKPLYNETLVPIRWQVFGKSITLDALAESLNQGQVPSSFHHDERLKELQGVLKDTLSICCSHSYQQMGQDLVLLKQILAVMSNCSSNKAKVVMDKEEDKQNNVAAAQLETVTPLPRRRGRPSKKDKLLQQEQNGQPAHPKMPTPPAGSRHNLRANIKHKFVTREVHYDANNSDDPVSKKMKDFITENDSENIISTIPSIDGTELLRTIVPKTDTANTSIVQFAKLGSDQKPHMDTGDAKFSSLEGKENNVSITKSVRGHAFSRLKGARNLSVYKQKLYDGYHVSTPRRGRRPSALKLVDRRSRSDEESSGDDDDDNEENEDSNHPDGAEADEAKEENRTQDLQFYLRSISQDTLNELMQAVSLLDLPEEKALGDKEGSPTSSEYPAAVLVRMCKNTEMMESIVDHIKQNCFSYDKFIYQVSACIIYRSYQTGVAISDLLQTVSYWPNHLPEFPAARPLDGELTLAEGQVLRLGGYKLQQADMDTLKTGEELSVKVLHAYLEVLAQKHSGKMFLIPYDVVHSWRSGNYIDRVFKKVHLKTFEYLVLPIHCGAEFTESERQSSDIPEPCWMALVADVKKRTVAIMNPKTDDKYAIAANGYMLQWRRYMQIRSVHTGEMLCSWSTHQIECCKIEKDHWSGIHLLMNVEALINNVAPIVMTEAHVRSYLHLIAVALRDTDRETTVLCVGGPECQVLAARDADWLQCENCRTWWHRACADQPASRPIFYCNSCHQRILAVKGNILTVNSQPEEEECFDDGNEDEMEETANKVDDDEMEETANKVDDDEMEETANEVDDDEKSPVLQEGSSIEVDH</sequence>
<feature type="region of interest" description="Disordered" evidence="5">
    <location>
        <begin position="819"/>
        <end position="873"/>
    </location>
</feature>
<comment type="caution">
    <text evidence="7">The sequence shown here is derived from an EMBL/GenBank/DDBJ whole genome shotgun (WGS) entry which is preliminary data.</text>
</comment>
<dbReference type="InterPro" id="IPR001965">
    <property type="entry name" value="Znf_PHD"/>
</dbReference>
<dbReference type="InterPro" id="IPR048325">
    <property type="entry name" value="ZSWIM3_N"/>
</dbReference>
<dbReference type="InterPro" id="IPR007527">
    <property type="entry name" value="Znf_SWIM"/>
</dbReference>
<dbReference type="SMART" id="SM00249">
    <property type="entry name" value="PHD"/>
    <property type="match status" value="1"/>
</dbReference>
<protein>
    <recommendedName>
        <fullName evidence="6">SWIM-type domain-containing protein</fullName>
    </recommendedName>
</protein>
<accession>A0AAV2IEF6</accession>
<proteinExistence type="predicted"/>
<dbReference type="Pfam" id="PF21599">
    <property type="entry name" value="ZSWIM3_N"/>
    <property type="match status" value="1"/>
</dbReference>
<keyword evidence="8" id="KW-1185">Reference proteome</keyword>
<evidence type="ECO:0000256" key="3">
    <source>
        <dbReference type="ARBA" id="ARBA00022833"/>
    </source>
</evidence>
<evidence type="ECO:0000259" key="6">
    <source>
        <dbReference type="PROSITE" id="PS50966"/>
    </source>
</evidence>
<feature type="compositionally biased region" description="Acidic residues" evidence="5">
    <location>
        <begin position="843"/>
        <end position="856"/>
    </location>
</feature>
<dbReference type="GO" id="GO:0008270">
    <property type="term" value="F:zinc ion binding"/>
    <property type="evidence" value="ECO:0007669"/>
    <property type="project" value="UniProtKB-KW"/>
</dbReference>
<name>A0AAV2IEF6_LYMST</name>
<dbReference type="SUPFAM" id="SSF54001">
    <property type="entry name" value="Cysteine proteinases"/>
    <property type="match status" value="1"/>
</dbReference>
<dbReference type="Proteomes" id="UP001497497">
    <property type="component" value="Unassembled WGS sequence"/>
</dbReference>
<feature type="region of interest" description="Disordered" evidence="5">
    <location>
        <begin position="1282"/>
        <end position="1346"/>
    </location>
</feature>
<dbReference type="CDD" id="cd15489">
    <property type="entry name" value="PHD_SF"/>
    <property type="match status" value="1"/>
</dbReference>
<dbReference type="Gene3D" id="3.30.40.10">
    <property type="entry name" value="Zinc/RING finger domain, C3HC4 (zinc finger)"/>
    <property type="match status" value="1"/>
</dbReference>
<dbReference type="Gene3D" id="3.40.395.10">
    <property type="entry name" value="Adenoviral Proteinase, Chain A"/>
    <property type="match status" value="1"/>
</dbReference>
<evidence type="ECO:0000313" key="7">
    <source>
        <dbReference type="EMBL" id="CAL1544982.1"/>
    </source>
</evidence>
<feature type="compositionally biased region" description="Acidic residues" evidence="5">
    <location>
        <begin position="1282"/>
        <end position="1331"/>
    </location>
</feature>
<gene>
    <name evidence="7" type="ORF">GSLYS_00018465001</name>
</gene>
<keyword evidence="2 4" id="KW-0863">Zinc-finger</keyword>
<organism evidence="7 8">
    <name type="scientific">Lymnaea stagnalis</name>
    <name type="common">Great pond snail</name>
    <name type="synonym">Helix stagnalis</name>
    <dbReference type="NCBI Taxonomy" id="6523"/>
    <lineage>
        <taxon>Eukaryota</taxon>
        <taxon>Metazoa</taxon>
        <taxon>Spiralia</taxon>
        <taxon>Lophotrochozoa</taxon>
        <taxon>Mollusca</taxon>
        <taxon>Gastropoda</taxon>
        <taxon>Heterobranchia</taxon>
        <taxon>Euthyneura</taxon>
        <taxon>Panpulmonata</taxon>
        <taxon>Hygrophila</taxon>
        <taxon>Lymnaeoidea</taxon>
        <taxon>Lymnaeidae</taxon>
        <taxon>Lymnaea</taxon>
    </lineage>
</organism>
<reference evidence="7 8" key="1">
    <citation type="submission" date="2024-04" db="EMBL/GenBank/DDBJ databases">
        <authorList>
            <consortium name="Genoscope - CEA"/>
            <person name="William W."/>
        </authorList>
    </citation>
    <scope>NUCLEOTIDE SEQUENCE [LARGE SCALE GENOMIC DNA]</scope>
</reference>
<feature type="compositionally biased region" description="Basic and acidic residues" evidence="5">
    <location>
        <begin position="833"/>
        <end position="842"/>
    </location>
</feature>
<dbReference type="InterPro" id="IPR011011">
    <property type="entry name" value="Znf_FYVE_PHD"/>
</dbReference>